<name>A0A9P8SIM5_9HYPO</name>
<proteinExistence type="predicted"/>
<evidence type="ECO:0000313" key="3">
    <source>
        <dbReference type="Proteomes" id="UP000824596"/>
    </source>
</evidence>
<feature type="region of interest" description="Disordered" evidence="1">
    <location>
        <begin position="314"/>
        <end position="338"/>
    </location>
</feature>
<sequence>MATRATSPSTHNSGIPDGEEPVKAEGGSDPSGSGNCKRDLKFCSTETDEEKPGPKKTPEEPTKEPIPEVEPAAVGPGKEIAEARLPLKATLVKGISELQLLQLVTNIVNAAAARIQAVQGDSHLSGLEKVGSVLVGVINDTMPGVKEIEDRTAKLYGDIKGIKADMLTGEKAALIATLTLAYKDDVELIIFENYFPGVPEIITNYQKEVAEYKSLKGNMSTAERNAKIAWLITKGTLHTINDVARDWVPGVTEAEDSVRDEFVRIKAMAEDPKTDFWSVAGEFFLNPFKIAVEAVHSFAKHYGPGVELVEKLTIAGPDGKSPSPKDKDSPPPDMDDEITDNEIAHSVKPVGLQPPAGLSKSDLEQWGPFLNNKLDPEEAAQCVQGKVAEENKKRVKHGKDAWRSKLPQLSKQCFEELFRDFLGKGMHQGF</sequence>
<protein>
    <submittedName>
        <fullName evidence="2">Uncharacterized protein</fullName>
    </submittedName>
</protein>
<dbReference type="RefSeq" id="XP_044720293.1">
    <property type="nucleotide sequence ID" value="XM_044863761.1"/>
</dbReference>
<keyword evidence="3" id="KW-1185">Reference proteome</keyword>
<evidence type="ECO:0000313" key="2">
    <source>
        <dbReference type="EMBL" id="KAH0962780.1"/>
    </source>
</evidence>
<comment type="caution">
    <text evidence="2">The sequence shown here is derived from an EMBL/GenBank/DDBJ whole genome shotgun (WGS) entry which is preliminary data.</text>
</comment>
<organism evidence="2 3">
    <name type="scientific">Hirsutella rhossiliensis</name>
    <dbReference type="NCBI Taxonomy" id="111463"/>
    <lineage>
        <taxon>Eukaryota</taxon>
        <taxon>Fungi</taxon>
        <taxon>Dikarya</taxon>
        <taxon>Ascomycota</taxon>
        <taxon>Pezizomycotina</taxon>
        <taxon>Sordariomycetes</taxon>
        <taxon>Hypocreomycetidae</taxon>
        <taxon>Hypocreales</taxon>
        <taxon>Ophiocordycipitaceae</taxon>
        <taxon>Hirsutella</taxon>
    </lineage>
</organism>
<reference evidence="2" key="1">
    <citation type="submission" date="2021-09" db="EMBL/GenBank/DDBJ databases">
        <title>A high-quality genome of the endoparasitic fungus Hirsutella rhossiliensis with a comparison of Hirsutella genomes reveals transposable elements contributing to genome size variation.</title>
        <authorList>
            <person name="Lin R."/>
            <person name="Jiao Y."/>
            <person name="Sun X."/>
            <person name="Ling J."/>
            <person name="Xie B."/>
            <person name="Cheng X."/>
        </authorList>
    </citation>
    <scope>NUCLEOTIDE SEQUENCE</scope>
    <source>
        <strain evidence="2">HR02</strain>
    </source>
</reference>
<feature type="compositionally biased region" description="Polar residues" evidence="1">
    <location>
        <begin position="1"/>
        <end position="13"/>
    </location>
</feature>
<evidence type="ECO:0000256" key="1">
    <source>
        <dbReference type="SAM" id="MobiDB-lite"/>
    </source>
</evidence>
<feature type="region of interest" description="Disordered" evidence="1">
    <location>
        <begin position="1"/>
        <end position="71"/>
    </location>
</feature>
<accession>A0A9P8SIM5</accession>
<gene>
    <name evidence="2" type="ORF">HRG_05290</name>
</gene>
<dbReference type="OrthoDB" id="4926524at2759"/>
<dbReference type="EMBL" id="JAIZPD010000005">
    <property type="protein sequence ID" value="KAH0962780.1"/>
    <property type="molecule type" value="Genomic_DNA"/>
</dbReference>
<dbReference type="GeneID" id="68354419"/>
<dbReference type="Proteomes" id="UP000824596">
    <property type="component" value="Unassembled WGS sequence"/>
</dbReference>
<dbReference type="AlphaFoldDB" id="A0A9P8SIM5"/>
<feature type="compositionally biased region" description="Basic and acidic residues" evidence="1">
    <location>
        <begin position="50"/>
        <end position="66"/>
    </location>
</feature>